<dbReference type="PANTHER" id="PTHR37540">
    <property type="entry name" value="TRANSCRIPTION FACTOR (ACR-2), PUTATIVE-RELATED-RELATED"/>
    <property type="match status" value="1"/>
</dbReference>
<evidence type="ECO:0008006" key="4">
    <source>
        <dbReference type="Google" id="ProtNLM"/>
    </source>
</evidence>
<accession>A0AA39CMD0</accession>
<evidence type="ECO:0000256" key="1">
    <source>
        <dbReference type="SAM" id="MobiDB-lite"/>
    </source>
</evidence>
<gene>
    <name evidence="2" type="ORF">H2200_003039</name>
</gene>
<proteinExistence type="predicted"/>
<evidence type="ECO:0000313" key="2">
    <source>
        <dbReference type="EMBL" id="KAJ9613098.1"/>
    </source>
</evidence>
<dbReference type="Pfam" id="PF11951">
    <property type="entry name" value="Fungal_trans_2"/>
    <property type="match status" value="1"/>
</dbReference>
<evidence type="ECO:0000313" key="3">
    <source>
        <dbReference type="Proteomes" id="UP001172673"/>
    </source>
</evidence>
<dbReference type="EMBL" id="JAPDRK010000004">
    <property type="protein sequence ID" value="KAJ9613098.1"/>
    <property type="molecule type" value="Genomic_DNA"/>
</dbReference>
<sequence>MSPPQRYSFVNARPQTKAEKRQTRTAIRSHIGRWTQEKQQKLEGNVVSASEKDSPPESSRTVSLSPGSTDQTRPRRPDRVASVWSESVEETSDSRSSLGGTEHDADDISARALVSSVDREWEALPPNTIVQVLGSGILDPFRTYPSNFPSALVSQAHEYWDDETIALKVLWPGLTPRPLVGAEPPASKAWFPMALNDPVALHSLLFGALSHKRLNLLRGAGAHVNLDVASLEVDMRRCEIESIALINKALRKDNTITDAMIVSVLCMAANAWDLTLERFLEQSAPAPVFDPLLKSLQWLDIYGLLSVHPTHAAGLVQLIKLRGGLHKIQTPGLAATVFYSGIINASKSLTAPIFPFIPLAEGDDQNQNETLWSLLGTSPSELRDEFVFNGLFDLGLTDELALVLVAMQRYGQCVQLFVDGVLPDLDLARFCDRRNLIQHTLLTLPSDRDLPDPSSPHPIYEPTRLAMVIYSLTVIFPLPPQTAPLAVLTGQLKAALQATDLRSSWSSSHQARRLLIWVLCIGAVAARDVPEDRSWFVAVLRRLTAKETRLKQFENLKRDVLSRILWLDRSCDAAGRFLWKEVMDLGN</sequence>
<protein>
    <recommendedName>
        <fullName evidence="4">Tachykinin family protein</fullName>
    </recommendedName>
</protein>
<feature type="compositionally biased region" description="Polar residues" evidence="1">
    <location>
        <begin position="56"/>
        <end position="71"/>
    </location>
</feature>
<organism evidence="2 3">
    <name type="scientific">Cladophialophora chaetospira</name>
    <dbReference type="NCBI Taxonomy" id="386627"/>
    <lineage>
        <taxon>Eukaryota</taxon>
        <taxon>Fungi</taxon>
        <taxon>Dikarya</taxon>
        <taxon>Ascomycota</taxon>
        <taxon>Pezizomycotina</taxon>
        <taxon>Eurotiomycetes</taxon>
        <taxon>Chaetothyriomycetidae</taxon>
        <taxon>Chaetothyriales</taxon>
        <taxon>Herpotrichiellaceae</taxon>
        <taxon>Cladophialophora</taxon>
    </lineage>
</organism>
<dbReference type="PANTHER" id="PTHR37540:SF5">
    <property type="entry name" value="TRANSCRIPTION FACTOR DOMAIN-CONTAINING PROTEIN"/>
    <property type="match status" value="1"/>
</dbReference>
<reference evidence="2" key="1">
    <citation type="submission" date="2022-10" db="EMBL/GenBank/DDBJ databases">
        <title>Culturing micro-colonial fungi from biological soil crusts in the Mojave desert and describing Neophaeococcomyces mojavensis, and introducing the new genera and species Taxawa tesnikishii.</title>
        <authorList>
            <person name="Kurbessoian T."/>
            <person name="Stajich J.E."/>
        </authorList>
    </citation>
    <scope>NUCLEOTIDE SEQUENCE</scope>
    <source>
        <strain evidence="2">TK_41</strain>
    </source>
</reference>
<dbReference type="InterPro" id="IPR021858">
    <property type="entry name" value="Fun_TF"/>
</dbReference>
<feature type="region of interest" description="Disordered" evidence="1">
    <location>
        <begin position="1"/>
        <end position="104"/>
    </location>
</feature>
<keyword evidence="3" id="KW-1185">Reference proteome</keyword>
<comment type="caution">
    <text evidence="2">The sequence shown here is derived from an EMBL/GenBank/DDBJ whole genome shotgun (WGS) entry which is preliminary data.</text>
</comment>
<name>A0AA39CMD0_9EURO</name>
<dbReference type="Proteomes" id="UP001172673">
    <property type="component" value="Unassembled WGS sequence"/>
</dbReference>
<dbReference type="AlphaFoldDB" id="A0AA39CMD0"/>